<accession>A0A7G5FDJ7</accession>
<feature type="transmembrane region" description="Helical" evidence="1">
    <location>
        <begin position="57"/>
        <end position="80"/>
    </location>
</feature>
<reference evidence="3 4" key="1">
    <citation type="submission" date="2020-07" db="EMBL/GenBank/DDBJ databases">
        <title>non toxigenic Corynebacterium sp. nov from a clinical source.</title>
        <authorList>
            <person name="Bernier A.-M."/>
            <person name="Bernard K."/>
        </authorList>
    </citation>
    <scope>NUCLEOTIDE SEQUENCE [LARGE SCALE GENOMIC DNA]</scope>
    <source>
        <strain evidence="4">NML 93-0612</strain>
    </source>
</reference>
<feature type="domain" description="DUF7847" evidence="2">
    <location>
        <begin position="153"/>
        <end position="243"/>
    </location>
</feature>
<protein>
    <recommendedName>
        <fullName evidence="2">DUF7847 domain-containing protein</fullName>
    </recommendedName>
</protein>
<evidence type="ECO:0000259" key="2">
    <source>
        <dbReference type="Pfam" id="PF25231"/>
    </source>
</evidence>
<keyword evidence="1" id="KW-1133">Transmembrane helix</keyword>
<feature type="transmembrane region" description="Helical" evidence="1">
    <location>
        <begin position="141"/>
        <end position="158"/>
    </location>
</feature>
<dbReference type="RefSeq" id="WP_182385495.1">
    <property type="nucleotide sequence ID" value="NZ_CP059833.1"/>
</dbReference>
<organism evidence="3 4">
    <name type="scientific">Corynebacterium hindlerae</name>
    <dbReference type="NCBI Taxonomy" id="699041"/>
    <lineage>
        <taxon>Bacteria</taxon>
        <taxon>Bacillati</taxon>
        <taxon>Actinomycetota</taxon>
        <taxon>Actinomycetes</taxon>
        <taxon>Mycobacteriales</taxon>
        <taxon>Corynebacteriaceae</taxon>
        <taxon>Corynebacterium</taxon>
    </lineage>
</organism>
<dbReference type="InterPro" id="IPR057169">
    <property type="entry name" value="DUF7847"/>
</dbReference>
<evidence type="ECO:0000313" key="3">
    <source>
        <dbReference type="EMBL" id="QMV84688.1"/>
    </source>
</evidence>
<keyword evidence="4" id="KW-1185">Reference proteome</keyword>
<sequence>MDDMTNPFDGSPEPQSYGYQQPGYAPQPGAQKVIPPGSFDAMDSLTQAWRIITEKPLGWLLSSVVYFAIFGVIAFFGYILFMVNVALIPEGSDEFPVMSFVTFCVLLLVGTISLLLWGLVLTREAVYAAGGKRPEFKEFFTFKRCGILFVGSILIALASMLGFLVFIIGSFVVSIALMFVMPALVFDDMSIGAAFKSSFDVVKANLGQTLLLFVLIAILNGIGGSLGAATIVTVPFGVIATAHAYMKAAGRPLQHRNPTA</sequence>
<dbReference type="Pfam" id="PF25231">
    <property type="entry name" value="DUF7847"/>
    <property type="match status" value="1"/>
</dbReference>
<dbReference type="Proteomes" id="UP000515570">
    <property type="component" value="Chromosome"/>
</dbReference>
<proteinExistence type="predicted"/>
<gene>
    <name evidence="3" type="ORF">HW450_10095</name>
</gene>
<keyword evidence="1" id="KW-0812">Transmembrane</keyword>
<name>A0A7G5FDJ7_9CORY</name>
<keyword evidence="1" id="KW-0472">Membrane</keyword>
<feature type="transmembrane region" description="Helical" evidence="1">
    <location>
        <begin position="100"/>
        <end position="120"/>
    </location>
</feature>
<evidence type="ECO:0000256" key="1">
    <source>
        <dbReference type="SAM" id="Phobius"/>
    </source>
</evidence>
<evidence type="ECO:0000313" key="4">
    <source>
        <dbReference type="Proteomes" id="UP000515570"/>
    </source>
</evidence>
<dbReference type="EMBL" id="CP059833">
    <property type="protein sequence ID" value="QMV84688.1"/>
    <property type="molecule type" value="Genomic_DNA"/>
</dbReference>
<feature type="transmembrane region" description="Helical" evidence="1">
    <location>
        <begin position="206"/>
        <end position="222"/>
    </location>
</feature>
<dbReference type="AlphaFoldDB" id="A0A7G5FDJ7"/>